<name>A0A182QKG0_9DIPT</name>
<dbReference type="GO" id="GO:0009653">
    <property type="term" value="P:anatomical structure morphogenesis"/>
    <property type="evidence" value="ECO:0007669"/>
    <property type="project" value="TreeGrafter"/>
</dbReference>
<evidence type="ECO:0000313" key="4">
    <source>
        <dbReference type="EnsemblMetazoa" id="AFAF012041-PA"/>
    </source>
</evidence>
<keyword evidence="1" id="KW-1133">Transmembrane helix</keyword>
<protein>
    <recommendedName>
        <fullName evidence="6">ZP domain-containing protein</fullName>
    </recommendedName>
</protein>
<dbReference type="InterPro" id="IPR001507">
    <property type="entry name" value="ZP_dom"/>
</dbReference>
<dbReference type="SMART" id="SM00241">
    <property type="entry name" value="ZP"/>
    <property type="match status" value="1"/>
</dbReference>
<organism evidence="4 5">
    <name type="scientific">Anopheles farauti</name>
    <dbReference type="NCBI Taxonomy" id="69004"/>
    <lineage>
        <taxon>Eukaryota</taxon>
        <taxon>Metazoa</taxon>
        <taxon>Ecdysozoa</taxon>
        <taxon>Arthropoda</taxon>
        <taxon>Hexapoda</taxon>
        <taxon>Insecta</taxon>
        <taxon>Pterygota</taxon>
        <taxon>Neoptera</taxon>
        <taxon>Endopterygota</taxon>
        <taxon>Diptera</taxon>
        <taxon>Nematocera</taxon>
        <taxon>Culicoidea</taxon>
        <taxon>Culicidae</taxon>
        <taxon>Anophelinae</taxon>
        <taxon>Anopheles</taxon>
    </lineage>
</organism>
<dbReference type="PROSITE" id="PS50948">
    <property type="entry name" value="PAN"/>
    <property type="match status" value="1"/>
</dbReference>
<keyword evidence="1" id="KW-0472">Membrane</keyword>
<evidence type="ECO:0000313" key="5">
    <source>
        <dbReference type="Proteomes" id="UP000075886"/>
    </source>
</evidence>
<dbReference type="SMART" id="SM00473">
    <property type="entry name" value="PAN_AP"/>
    <property type="match status" value="1"/>
</dbReference>
<dbReference type="EnsemblMetazoa" id="AFAF012041-RA">
    <property type="protein sequence ID" value="AFAF012041-PA"/>
    <property type="gene ID" value="AFAF012041"/>
</dbReference>
<dbReference type="EMBL" id="AXCN02001627">
    <property type="status" value="NOT_ANNOTATED_CDS"/>
    <property type="molecule type" value="Genomic_DNA"/>
</dbReference>
<evidence type="ECO:0000259" key="3">
    <source>
        <dbReference type="PROSITE" id="PS51034"/>
    </source>
</evidence>
<dbReference type="InterPro" id="IPR003609">
    <property type="entry name" value="Pan_app"/>
</dbReference>
<dbReference type="Gene3D" id="3.50.4.10">
    <property type="entry name" value="Hepatocyte Growth Factor"/>
    <property type="match status" value="1"/>
</dbReference>
<dbReference type="PROSITE" id="PS51034">
    <property type="entry name" value="ZP_2"/>
    <property type="match status" value="1"/>
</dbReference>
<dbReference type="PANTHER" id="PTHR47327">
    <property type="entry name" value="FI18240P1-RELATED"/>
    <property type="match status" value="1"/>
</dbReference>
<dbReference type="AlphaFoldDB" id="A0A182QKG0"/>
<reference evidence="5" key="1">
    <citation type="submission" date="2014-01" db="EMBL/GenBank/DDBJ databases">
        <title>The Genome Sequence of Anopheles farauti FAR1 (V2).</title>
        <authorList>
            <consortium name="The Broad Institute Genomics Platform"/>
            <person name="Neafsey D.E."/>
            <person name="Besansky N."/>
            <person name="Howell P."/>
            <person name="Walton C."/>
            <person name="Young S.K."/>
            <person name="Zeng Q."/>
            <person name="Gargeya S."/>
            <person name="Fitzgerald M."/>
            <person name="Haas B."/>
            <person name="Abouelleil A."/>
            <person name="Allen A.W."/>
            <person name="Alvarado L."/>
            <person name="Arachchi H.M."/>
            <person name="Berlin A.M."/>
            <person name="Chapman S.B."/>
            <person name="Gainer-Dewar J."/>
            <person name="Goldberg J."/>
            <person name="Griggs A."/>
            <person name="Gujja S."/>
            <person name="Hansen M."/>
            <person name="Howarth C."/>
            <person name="Imamovic A."/>
            <person name="Ireland A."/>
            <person name="Larimer J."/>
            <person name="McCowan C."/>
            <person name="Murphy C."/>
            <person name="Pearson M."/>
            <person name="Poon T.W."/>
            <person name="Priest M."/>
            <person name="Roberts A."/>
            <person name="Saif S."/>
            <person name="Shea T."/>
            <person name="Sisk P."/>
            <person name="Sykes S."/>
            <person name="Wortman J."/>
            <person name="Nusbaum C."/>
            <person name="Birren B."/>
        </authorList>
    </citation>
    <scope>NUCLEOTIDE SEQUENCE [LARGE SCALE GENOMIC DNA]</scope>
    <source>
        <strain evidence="5">FAR1</strain>
    </source>
</reference>
<dbReference type="InterPro" id="IPR056953">
    <property type="entry name" value="CUT_N"/>
</dbReference>
<evidence type="ECO:0008006" key="6">
    <source>
        <dbReference type="Google" id="ProtNLM"/>
    </source>
</evidence>
<dbReference type="STRING" id="69004.A0A182QKG0"/>
<dbReference type="Proteomes" id="UP000075886">
    <property type="component" value="Unassembled WGS sequence"/>
</dbReference>
<dbReference type="FunFam" id="3.50.4.10:FF:000009">
    <property type="entry name" value="GG11699"/>
    <property type="match status" value="1"/>
</dbReference>
<dbReference type="CDD" id="cd01099">
    <property type="entry name" value="PAN_AP_HGF"/>
    <property type="match status" value="1"/>
</dbReference>
<dbReference type="SUPFAM" id="SSF57414">
    <property type="entry name" value="Hairpin loop containing domain-like"/>
    <property type="match status" value="1"/>
</dbReference>
<keyword evidence="5" id="KW-1185">Reference proteome</keyword>
<accession>A0A182QKG0</accession>
<proteinExistence type="predicted"/>
<dbReference type="Pfam" id="PF25057">
    <property type="entry name" value="CUT_N"/>
    <property type="match status" value="1"/>
</dbReference>
<feature type="domain" description="ZP" evidence="3">
    <location>
        <begin position="155"/>
        <end position="396"/>
    </location>
</feature>
<sequence length="581" mass="63852">MDHGNLSKEQLVAQPLEHGPSANFYQATMTCELSDMDRITLAGSSAFQTNDGADYLENNCAEEPTKLCEFKRLSGRILKTVDSVYQDVASVDECRELCLSSPYRCHSYDYGDTGDMVCRLSHHSRATLSDIQDPYLDVPEAATYELSSCYNVSIECRAGDMIAKIRTSKLFDGKVYAKGSPNSCSVDVKNSLEFELRMGYQDIDCNVRQNGLGRYLNDVVIQHHDTIVTSSDLGLAVTCQYDLTNKTVSNDVDLDVTGDIEPALSEEVVVDSPNVVMKITTRDGSEMMRTAEVGDPLALRFEILDPQSPYEIFVRELVAMDGVDSSEITLIDARGCPTDHFIMGPIYKSATSGKILLSHFDAFKFPSSEMVQFRALVTPCMPTCEPVQCDQDDFVGELRSMVSYGRKRRSVNATTSALLDAAVRHRRETTRQAPQDDMLLVQSIQITDKFGFEKQQGAKPKLSSSETVFVANDGQGICVNGLGKYGAPGHGSGVRCSINLTPTGFVSSASLTGLIVAGAVFLLGQLAVIAIWTYLWQRRRKQRQFENASMGSSVVPTPTLTGSRADSMCKLYDSGYAGRHF</sequence>
<reference evidence="4" key="2">
    <citation type="submission" date="2020-05" db="UniProtKB">
        <authorList>
            <consortium name="EnsemblMetazoa"/>
        </authorList>
    </citation>
    <scope>IDENTIFICATION</scope>
    <source>
        <strain evidence="4">FAR1</strain>
    </source>
</reference>
<evidence type="ECO:0000256" key="1">
    <source>
        <dbReference type="SAM" id="Phobius"/>
    </source>
</evidence>
<dbReference type="Pfam" id="PF00024">
    <property type="entry name" value="PAN_1"/>
    <property type="match status" value="1"/>
</dbReference>
<dbReference type="PANTHER" id="PTHR47327:SF2">
    <property type="entry name" value="FI18240P1-RELATED"/>
    <property type="match status" value="1"/>
</dbReference>
<keyword evidence="1" id="KW-0812">Transmembrane</keyword>
<dbReference type="InterPro" id="IPR052774">
    <property type="entry name" value="Celegans_DevNeuronal_Protein"/>
</dbReference>
<dbReference type="VEuPathDB" id="VectorBase:AFAF012041"/>
<feature type="transmembrane region" description="Helical" evidence="1">
    <location>
        <begin position="511"/>
        <end position="535"/>
    </location>
</feature>
<feature type="domain" description="Apple" evidence="2">
    <location>
        <begin position="68"/>
        <end position="149"/>
    </location>
</feature>
<evidence type="ECO:0000259" key="2">
    <source>
        <dbReference type="PROSITE" id="PS50948"/>
    </source>
</evidence>